<evidence type="ECO:0000256" key="3">
    <source>
        <dbReference type="SAM" id="MobiDB-lite"/>
    </source>
</evidence>
<dbReference type="PANTHER" id="PTHR37813:SF1">
    <property type="entry name" value="FELS-2 PROPHAGE PROTEIN"/>
    <property type="match status" value="1"/>
</dbReference>
<keyword evidence="1" id="KW-1188">Viral release from host cell</keyword>
<comment type="caution">
    <text evidence="6">The sequence shown here is derived from an EMBL/GenBank/DDBJ whole genome shotgun (WGS) entry which is preliminary data.</text>
</comment>
<name>A0ABU6MFA0_9BACI</name>
<keyword evidence="7" id="KW-1185">Reference proteome</keyword>
<dbReference type="Proteomes" id="UP001341444">
    <property type="component" value="Unassembled WGS sequence"/>
</dbReference>
<evidence type="ECO:0000256" key="1">
    <source>
        <dbReference type="ARBA" id="ARBA00022612"/>
    </source>
</evidence>
<reference evidence="6 7" key="1">
    <citation type="submission" date="2023-03" db="EMBL/GenBank/DDBJ databases">
        <title>Bacillus Genome Sequencing.</title>
        <authorList>
            <person name="Dunlap C."/>
        </authorList>
    </citation>
    <scope>NUCLEOTIDE SEQUENCE [LARGE SCALE GENOMIC DNA]</scope>
    <source>
        <strain evidence="6 7">B-23453</strain>
    </source>
</reference>
<evidence type="ECO:0000313" key="7">
    <source>
        <dbReference type="Proteomes" id="UP001341444"/>
    </source>
</evidence>
<protein>
    <submittedName>
        <fullName evidence="6">Phage tail tape measure protein</fullName>
    </submittedName>
</protein>
<gene>
    <name evidence="6" type="ORF">P4T90_02450</name>
</gene>
<dbReference type="SUPFAM" id="SSF53955">
    <property type="entry name" value="Lysozyme-like"/>
    <property type="match status" value="1"/>
</dbReference>
<dbReference type="PANTHER" id="PTHR37813">
    <property type="entry name" value="FELS-2 PROPHAGE PROTEIN"/>
    <property type="match status" value="1"/>
</dbReference>
<dbReference type="EMBL" id="JARMAB010000004">
    <property type="protein sequence ID" value="MED1201947.1"/>
    <property type="molecule type" value="Genomic_DNA"/>
</dbReference>
<accession>A0ABU6MFA0</accession>
<evidence type="ECO:0000313" key="6">
    <source>
        <dbReference type="EMBL" id="MED1201947.1"/>
    </source>
</evidence>
<feature type="domain" description="Transglycosylase SLT" evidence="4">
    <location>
        <begin position="1243"/>
        <end position="1316"/>
    </location>
</feature>
<organism evidence="6 7">
    <name type="scientific">Heyndrickxia acidicola</name>
    <dbReference type="NCBI Taxonomy" id="209389"/>
    <lineage>
        <taxon>Bacteria</taxon>
        <taxon>Bacillati</taxon>
        <taxon>Bacillota</taxon>
        <taxon>Bacilli</taxon>
        <taxon>Bacillales</taxon>
        <taxon>Bacillaceae</taxon>
        <taxon>Heyndrickxia</taxon>
    </lineage>
</organism>
<dbReference type="Pfam" id="PF10145">
    <property type="entry name" value="PhageMin_Tail"/>
    <property type="match status" value="1"/>
</dbReference>
<proteinExistence type="predicted"/>
<dbReference type="Gene3D" id="1.10.530.10">
    <property type="match status" value="1"/>
</dbReference>
<feature type="domain" description="Phage tail tape measure protein" evidence="5">
    <location>
        <begin position="174"/>
        <end position="372"/>
    </location>
</feature>
<evidence type="ECO:0000256" key="2">
    <source>
        <dbReference type="SAM" id="Coils"/>
    </source>
</evidence>
<dbReference type="CDD" id="cd13402">
    <property type="entry name" value="LT_TF-like"/>
    <property type="match status" value="1"/>
</dbReference>
<dbReference type="InterPro" id="IPR008258">
    <property type="entry name" value="Transglycosylase_SLT_dom_1"/>
</dbReference>
<feature type="compositionally biased region" description="Basic and acidic residues" evidence="3">
    <location>
        <begin position="75"/>
        <end position="84"/>
    </location>
</feature>
<keyword evidence="2" id="KW-0175">Coiled coil</keyword>
<feature type="region of interest" description="Disordered" evidence="3">
    <location>
        <begin position="59"/>
        <end position="87"/>
    </location>
</feature>
<feature type="coiled-coil region" evidence="2">
    <location>
        <begin position="839"/>
        <end position="880"/>
    </location>
</feature>
<evidence type="ECO:0000259" key="4">
    <source>
        <dbReference type="Pfam" id="PF01464"/>
    </source>
</evidence>
<dbReference type="InterPro" id="IPR010090">
    <property type="entry name" value="Phage_tape_meas"/>
</dbReference>
<dbReference type="NCBIfam" id="TIGR01760">
    <property type="entry name" value="tape_meas_TP901"/>
    <property type="match status" value="1"/>
</dbReference>
<sequence length="1427" mass="150127">MKTLRNTTMKVNIEVNSNPLQQADKLIDASIKSAAKLENQSKASGRQIETAGKQYVEASQGVKKNTDSLSMNAKQSKDTSRQHESLASAIRKARDGFNEQKKSVDGASKSLKDLVLNADTAKKAMETIGAGLLAKKMADLGAAAVKVGMDFDKQMSGVQAISGATKDQFQAMRKEAIYWGAASTKSSSEVAEGMMNLAQAGFSVKGIMGAIPGVINASAASGADMAIASSVMSDALNAFGLNASKATHIADVLAMSANKTNADITDLGYTFKYAAPVAHTLGLSLEDVSAAAGLMANAGIRGETAGTTLRSAMLSLVSPTNKAAAELDDLKVKITDSHKQMLPFGTIVGELQTGMEGMTKAQKAAAISTIFGKETTSGMLAVISAGPKKYEDLTKALQNSDGASAKAAHTIQDNFAGAVEQLDGTLESMAINVSDVLTPAIREMTNILSAAGNVFNGLSDSGKRTAVEIGLIATVGAPTVFFFSKVYKGIKLIKDFMKTAGPSFSNYRSEMAKTGASALEMASQVKKANEIMESSSGNVVAPSTNSAKGAKSYSQLMKEANNKKVTGSTGKVITAVEEVEQSAAKSGVLSKLGKVGKGVAKGVGKGALKSVPYVGTLLSATDLLNINDNNSGQKIGNFSGSLIGGAIGGGLGSFLGPAGTMAGAAIGSVGGEMLGGWLGPKIQKSFSSSLTGVEKFGKGVSKTTAQAYNDFKQLNDKATSQLEYLSISGDKLSKSASNSLSKNFNDMAKNVEDDLSKSAKNTKGNLQKLVTAGVLNADDMKGILVTHNRVLASEKSDIEKTNKKIQAANKNMYIESKQITSKYESEINAIKSKAKKKGIALTEEEMNKIKSLEQRAAEERRNVQTKYKNQIEKLQQQQNKNVITALSGSAREQKLILGKLRDDSEKISASQAADIVKQSVKARNGAVSEANKKYKQVMDAADQEYYVTGSISKSQYDEIKKNATKQRDDAVSLANDMNNKVVAAAKQQAKGHLNEIDWETGQSLSKWNQFEVSLSKVVNWISGGINNVLKFMHIPTIPMWNPAGTTGANATTPSSSSATSSRGINVSGTGAMATYAAGTSYHPGGKSLVGEEGPELAYIPYKGATLVGQNGAEVVDLPKGARVLPHSQTKLVLNGGLSGTMPGYASGTLGAIQDFTSWFLHPVQQIEKWFSNFLPMKNDLGNSPGLGTGILNYAKDGIGNYVKSAVSDFVGSGGQAAGSKQVQAWLLEAIGATGVSPSYLPALSQIAMHESGGNPRAINLWDSNAKAGHPSKGLMQTIDSTFKAYALPGHNDIWNPVDNAIASIRYSISRYGSIDNVPGIKSLASGGKYKGYKMGGRKFGNDRVLVGEDGPELVDLPDGSNVHNTNKTQDILKQTKGNITINLSPVFNINIGDSNGSLESKVQQVLNKGIEELMKDLRAMFDPGVAM</sequence>
<dbReference type="Pfam" id="PF01464">
    <property type="entry name" value="SLT"/>
    <property type="match status" value="1"/>
</dbReference>
<dbReference type="RefSeq" id="WP_157090622.1">
    <property type="nucleotide sequence ID" value="NZ_JARMAB010000004.1"/>
</dbReference>
<dbReference type="InterPro" id="IPR023346">
    <property type="entry name" value="Lysozyme-like_dom_sf"/>
</dbReference>
<evidence type="ECO:0000259" key="5">
    <source>
        <dbReference type="Pfam" id="PF10145"/>
    </source>
</evidence>